<dbReference type="Proteomes" id="UP000309992">
    <property type="component" value="Unassembled WGS sequence"/>
</dbReference>
<evidence type="ECO:0000313" key="4">
    <source>
        <dbReference type="EMBL" id="TKG60637.1"/>
    </source>
</evidence>
<name>A0ABY2RVQ7_9PSEU</name>
<protein>
    <submittedName>
        <fullName evidence="4">DUF917 domain-containing protein</fullName>
    </submittedName>
</protein>
<keyword evidence="1" id="KW-1133">Transmembrane helix</keyword>
<keyword evidence="1" id="KW-0812">Transmembrane</keyword>
<dbReference type="SUPFAM" id="SSF160991">
    <property type="entry name" value="CV3147-like"/>
    <property type="match status" value="1"/>
</dbReference>
<dbReference type="InterPro" id="IPR010318">
    <property type="entry name" value="S-Me-THD_N"/>
</dbReference>
<accession>A0ABY2RVQ7</accession>
<keyword evidence="1" id="KW-0472">Membrane</keyword>
<dbReference type="InterPro" id="IPR024071">
    <property type="entry name" value="S-Me-THD_C_sf"/>
</dbReference>
<dbReference type="EMBL" id="SWMS01000035">
    <property type="protein sequence ID" value="TKG60637.1"/>
    <property type="molecule type" value="Genomic_DNA"/>
</dbReference>
<sequence length="364" mass="37962">MSPIGPEWRDTRAVNPSKVPGRIGLREVAAFARGCAVLGCGGGGGVTLAERLARDAVARFGPVRVVDFDDLAPDAFVMPCGMLGSPLIFEERLPTGDEPAELLAAVQAAHGRRVDALMPFQLAGANGLVPLAWAATVGLPLVDADGTGRPMPNMATVMGLSGVPPTPAFVVDGEGQRITIRAATRDRFVTTAFGVLAGVGGLGAFAFELMDASVGRRAAIRGTVSRALAIGRAVLTRRGAVEAALPGGRVLARGRIRHLRHDTPDRGKGGSLLVEDTDGHRLLRVEFQDEFLLALDGGRVVAATPDTIVLFDAETRRPLLIDELREDRFVTVVAGDGPAAWRTPEGLALAGPAAFGLDLPDGVA</sequence>
<evidence type="ECO:0000259" key="3">
    <source>
        <dbReference type="Pfam" id="PF20906"/>
    </source>
</evidence>
<comment type="caution">
    <text evidence="4">The sequence shown here is derived from an EMBL/GenBank/DDBJ whole genome shotgun (WGS) entry which is preliminary data.</text>
</comment>
<reference evidence="4 5" key="1">
    <citation type="journal article" date="2015" name="Antonie Van Leeuwenhoek">
        <title>Prauserella endophytica sp. nov., an endophytic actinobacterium isolated from Tamarix taklamakanensis.</title>
        <authorList>
            <person name="Liu J.M."/>
            <person name="Habden X."/>
            <person name="Guo L."/>
            <person name="Tuo L."/>
            <person name="Jiang Z.K."/>
            <person name="Liu S.W."/>
            <person name="Liu X.F."/>
            <person name="Chen L."/>
            <person name="Li R.F."/>
            <person name="Zhang Y.Q."/>
            <person name="Sun C.H."/>
        </authorList>
    </citation>
    <scope>NUCLEOTIDE SEQUENCE [LARGE SCALE GENOMIC DNA]</scope>
    <source>
        <strain evidence="4 5">CGMCC 4.7182</strain>
    </source>
</reference>
<evidence type="ECO:0000259" key="2">
    <source>
        <dbReference type="Pfam" id="PF06032"/>
    </source>
</evidence>
<proteinExistence type="predicted"/>
<dbReference type="Pfam" id="PF06032">
    <property type="entry name" value="S-Me-THD_N"/>
    <property type="match status" value="1"/>
</dbReference>
<feature type="domain" description="S-Me-THD N-terminal" evidence="2">
    <location>
        <begin position="27"/>
        <end position="181"/>
    </location>
</feature>
<dbReference type="Gene3D" id="3.40.1610.10">
    <property type="entry name" value="CV3147-like domain"/>
    <property type="match status" value="1"/>
</dbReference>
<keyword evidence="5" id="KW-1185">Reference proteome</keyword>
<evidence type="ECO:0000256" key="1">
    <source>
        <dbReference type="SAM" id="Phobius"/>
    </source>
</evidence>
<gene>
    <name evidence="4" type="ORF">FCN18_34985</name>
</gene>
<dbReference type="Pfam" id="PF20906">
    <property type="entry name" value="S-Me-THD_C"/>
    <property type="match status" value="1"/>
</dbReference>
<dbReference type="InterPro" id="IPR027479">
    <property type="entry name" value="S-Me-THD_N_sf"/>
</dbReference>
<feature type="transmembrane region" description="Helical" evidence="1">
    <location>
        <begin position="188"/>
        <end position="207"/>
    </location>
</feature>
<dbReference type="InterPro" id="IPR048350">
    <property type="entry name" value="S-Me-THD-like_C"/>
</dbReference>
<organism evidence="4 5">
    <name type="scientific">Prauserella endophytica</name>
    <dbReference type="NCBI Taxonomy" id="1592324"/>
    <lineage>
        <taxon>Bacteria</taxon>
        <taxon>Bacillati</taxon>
        <taxon>Actinomycetota</taxon>
        <taxon>Actinomycetes</taxon>
        <taxon>Pseudonocardiales</taxon>
        <taxon>Pseudonocardiaceae</taxon>
        <taxon>Prauserella</taxon>
        <taxon>Prauserella coralliicola group</taxon>
    </lineage>
</organism>
<dbReference type="Gene3D" id="2.40.390.10">
    <property type="entry name" value="CV3147-like"/>
    <property type="match status" value="1"/>
</dbReference>
<feature type="domain" description="S-Me-THD-like C-terminal" evidence="3">
    <location>
        <begin position="195"/>
        <end position="359"/>
    </location>
</feature>
<evidence type="ECO:0000313" key="5">
    <source>
        <dbReference type="Proteomes" id="UP000309992"/>
    </source>
</evidence>